<keyword evidence="3" id="KW-1185">Reference proteome</keyword>
<dbReference type="Gene3D" id="2.130.10.10">
    <property type="entry name" value="YVTN repeat-like/Quinoprotein amine dehydrogenase"/>
    <property type="match status" value="1"/>
</dbReference>
<organism evidence="2 3">
    <name type="scientific">Micromonospora globispora</name>
    <dbReference type="NCBI Taxonomy" id="1450148"/>
    <lineage>
        <taxon>Bacteria</taxon>
        <taxon>Bacillati</taxon>
        <taxon>Actinomycetota</taxon>
        <taxon>Actinomycetes</taxon>
        <taxon>Micromonosporales</taxon>
        <taxon>Micromonosporaceae</taxon>
        <taxon>Micromonospora</taxon>
    </lineage>
</organism>
<dbReference type="Gene3D" id="2.120.10.30">
    <property type="entry name" value="TolB, C-terminal domain"/>
    <property type="match status" value="1"/>
</dbReference>
<keyword evidence="1" id="KW-0812">Transmembrane</keyword>
<feature type="transmembrane region" description="Helical" evidence="1">
    <location>
        <begin position="367"/>
        <end position="387"/>
    </location>
</feature>
<dbReference type="Proteomes" id="UP000245683">
    <property type="component" value="Unassembled WGS sequence"/>
</dbReference>
<keyword evidence="1" id="KW-1133">Transmembrane helix</keyword>
<comment type="caution">
    <text evidence="2">The sequence shown here is derived from an EMBL/GenBank/DDBJ whole genome shotgun (WGS) entry which is preliminary data.</text>
</comment>
<evidence type="ECO:0000313" key="3">
    <source>
        <dbReference type="Proteomes" id="UP000245683"/>
    </source>
</evidence>
<accession>A0A317JWE7</accession>
<reference evidence="3" key="1">
    <citation type="submission" date="2018-05" db="EMBL/GenBank/DDBJ databases">
        <title>Micromonospora globispora sp. nov. and Micromonospora rugosa sp. nov., isolated from marine sediment.</title>
        <authorList>
            <person name="Carro L."/>
            <person name="Aysel V."/>
            <person name="Cetin D."/>
            <person name="Igual J.M."/>
            <person name="Klenk H.-P."/>
            <person name="Trujillo M.E."/>
            <person name="Sahin N."/>
        </authorList>
    </citation>
    <scope>NUCLEOTIDE SEQUENCE [LARGE SCALE GENOMIC DNA]</scope>
    <source>
        <strain evidence="3">S2904</strain>
    </source>
</reference>
<name>A0A317JWE7_9ACTN</name>
<dbReference type="InterPro" id="IPR015943">
    <property type="entry name" value="WD40/YVTN_repeat-like_dom_sf"/>
</dbReference>
<dbReference type="AlphaFoldDB" id="A0A317JWE7"/>
<evidence type="ECO:0000313" key="2">
    <source>
        <dbReference type="EMBL" id="PWU45091.1"/>
    </source>
</evidence>
<dbReference type="SUPFAM" id="SSF82171">
    <property type="entry name" value="DPP6 N-terminal domain-like"/>
    <property type="match status" value="1"/>
</dbReference>
<keyword evidence="1" id="KW-0472">Membrane</keyword>
<proteinExistence type="predicted"/>
<evidence type="ECO:0008006" key="4">
    <source>
        <dbReference type="Google" id="ProtNLM"/>
    </source>
</evidence>
<sequence>MGTAQNRAPFEAFVARRWVALACGLIAVGATLGMTGTATRASPASRAALTYEAVDQIPAYVVEAPEWTADVRDAPLERALVAFDINTHDVTFGPLTLVGPHDSYRIFDPSQSGGTWAGPVELSPDGRYLMTGHGQQTQLLDVTTGRTRMLRAGAPLAWSPDGRQAVLAHFDGDKDAYPVSGQIRIVAIPSGEVLWSIPLEPGPLPRSVDAVLSPDGSTMLVQRHGDLYAYRRGSGVVWHRSKSIDSLPGQLAWNPDGRSVAFDNTGLCLVAADTGKTNRCLNWRFPLSQLTDAVQAFGSPEIVAWEGQTPTISVGNAVVRVSATPEVLLRTPRDTRHVKIASSRVRWIPRQPGRPDPGPAIHRYRPIINIGGLAIVGVGVVNVAIRLRRRCARRPTR</sequence>
<gene>
    <name evidence="2" type="ORF">DLJ46_22655</name>
</gene>
<dbReference type="EMBL" id="QGSV01000269">
    <property type="protein sequence ID" value="PWU45091.1"/>
    <property type="molecule type" value="Genomic_DNA"/>
</dbReference>
<evidence type="ECO:0000256" key="1">
    <source>
        <dbReference type="SAM" id="Phobius"/>
    </source>
</evidence>
<dbReference type="OrthoDB" id="9808778at2"/>
<protein>
    <recommendedName>
        <fullName evidence="4">WD40 repeat domain-containing protein</fullName>
    </recommendedName>
</protein>
<dbReference type="InterPro" id="IPR011042">
    <property type="entry name" value="6-blade_b-propeller_TolB-like"/>
</dbReference>
<dbReference type="RefSeq" id="WP_109946629.1">
    <property type="nucleotide sequence ID" value="NZ_QGGF01000481.1"/>
</dbReference>